<protein>
    <recommendedName>
        <fullName evidence="1">RNase H type-1 domain-containing protein</fullName>
    </recommendedName>
</protein>
<keyword evidence="3" id="KW-1185">Reference proteome</keyword>
<reference evidence="3" key="2">
    <citation type="submission" date="2019-10" db="EMBL/GenBank/DDBJ databases">
        <title>A de novo genome assembly of a pear dwarfing rootstock.</title>
        <authorList>
            <person name="Wang F."/>
            <person name="Wang J."/>
            <person name="Li S."/>
            <person name="Zhang Y."/>
            <person name="Fang M."/>
            <person name="Ma L."/>
            <person name="Zhao Y."/>
            <person name="Jiang S."/>
        </authorList>
    </citation>
    <scope>NUCLEOTIDE SEQUENCE [LARGE SCALE GENOMIC DNA]</scope>
</reference>
<dbReference type="EMBL" id="SMOL01000553">
    <property type="protein sequence ID" value="KAB2608081.1"/>
    <property type="molecule type" value="Genomic_DNA"/>
</dbReference>
<gene>
    <name evidence="2" type="ORF">D8674_011249</name>
</gene>
<proteinExistence type="predicted"/>
<sequence>MEWITAIAGSTSRESFDLVMVLIWCIWTERHAMLWYGKALEPSEMHCKVQTWLHEFHKWHGPRKNTNVVTGSHGSRQKMGGLKVIWRIEGIGSPLLAEIMAAREAVIFSQHQQTTHVEVEGDALMVTTALQHEDLRDSSPFGHIIADTRHILNGFS</sequence>
<name>A0A5N5G2R7_9ROSA</name>
<dbReference type="OrthoDB" id="1750965at2759"/>
<reference evidence="2 3" key="3">
    <citation type="submission" date="2019-11" db="EMBL/GenBank/DDBJ databases">
        <title>A de novo genome assembly of a pear dwarfing rootstock.</title>
        <authorList>
            <person name="Wang F."/>
            <person name="Wang J."/>
            <person name="Li S."/>
            <person name="Zhang Y."/>
            <person name="Fang M."/>
            <person name="Ma L."/>
            <person name="Zhao Y."/>
            <person name="Jiang S."/>
        </authorList>
    </citation>
    <scope>NUCLEOTIDE SEQUENCE [LARGE SCALE GENOMIC DNA]</scope>
    <source>
        <strain evidence="2">S2</strain>
        <tissue evidence="2">Leaf</tissue>
    </source>
</reference>
<accession>A0A5N5G2R7</accession>
<dbReference type="GO" id="GO:0003676">
    <property type="term" value="F:nucleic acid binding"/>
    <property type="evidence" value="ECO:0007669"/>
    <property type="project" value="InterPro"/>
</dbReference>
<dbReference type="Proteomes" id="UP000327157">
    <property type="component" value="Chromosome 14"/>
</dbReference>
<dbReference type="AlphaFoldDB" id="A0A5N5G2R7"/>
<evidence type="ECO:0000313" key="3">
    <source>
        <dbReference type="Proteomes" id="UP000327157"/>
    </source>
</evidence>
<dbReference type="Pfam" id="PF13456">
    <property type="entry name" value="RVT_3"/>
    <property type="match status" value="1"/>
</dbReference>
<reference evidence="2 3" key="1">
    <citation type="submission" date="2019-09" db="EMBL/GenBank/DDBJ databases">
        <authorList>
            <person name="Ou C."/>
        </authorList>
    </citation>
    <scope>NUCLEOTIDE SEQUENCE [LARGE SCALE GENOMIC DNA]</scope>
    <source>
        <strain evidence="2">S2</strain>
        <tissue evidence="2">Leaf</tissue>
    </source>
</reference>
<comment type="caution">
    <text evidence="2">The sequence shown here is derived from an EMBL/GenBank/DDBJ whole genome shotgun (WGS) entry which is preliminary data.</text>
</comment>
<evidence type="ECO:0000259" key="1">
    <source>
        <dbReference type="Pfam" id="PF13456"/>
    </source>
</evidence>
<evidence type="ECO:0000313" key="2">
    <source>
        <dbReference type="EMBL" id="KAB2608081.1"/>
    </source>
</evidence>
<organism evidence="2 3">
    <name type="scientific">Pyrus ussuriensis x Pyrus communis</name>
    <dbReference type="NCBI Taxonomy" id="2448454"/>
    <lineage>
        <taxon>Eukaryota</taxon>
        <taxon>Viridiplantae</taxon>
        <taxon>Streptophyta</taxon>
        <taxon>Embryophyta</taxon>
        <taxon>Tracheophyta</taxon>
        <taxon>Spermatophyta</taxon>
        <taxon>Magnoliopsida</taxon>
        <taxon>eudicotyledons</taxon>
        <taxon>Gunneridae</taxon>
        <taxon>Pentapetalae</taxon>
        <taxon>rosids</taxon>
        <taxon>fabids</taxon>
        <taxon>Rosales</taxon>
        <taxon>Rosaceae</taxon>
        <taxon>Amygdaloideae</taxon>
        <taxon>Maleae</taxon>
        <taxon>Pyrus</taxon>
    </lineage>
</organism>
<dbReference type="InterPro" id="IPR002156">
    <property type="entry name" value="RNaseH_domain"/>
</dbReference>
<dbReference type="GO" id="GO:0004523">
    <property type="term" value="F:RNA-DNA hybrid ribonuclease activity"/>
    <property type="evidence" value="ECO:0007669"/>
    <property type="project" value="InterPro"/>
</dbReference>
<feature type="domain" description="RNase H type-1" evidence="1">
    <location>
        <begin position="89"/>
        <end position="155"/>
    </location>
</feature>